<evidence type="ECO:0000313" key="3">
    <source>
        <dbReference type="Proteomes" id="UP001055804"/>
    </source>
</evidence>
<gene>
    <name evidence="2" type="ORF">NJQ99_12885</name>
</gene>
<evidence type="ECO:0000313" key="2">
    <source>
        <dbReference type="EMBL" id="MCP1337310.1"/>
    </source>
</evidence>
<evidence type="ECO:0008006" key="4">
    <source>
        <dbReference type="Google" id="ProtNLM"/>
    </source>
</evidence>
<evidence type="ECO:0000256" key="1">
    <source>
        <dbReference type="SAM" id="SignalP"/>
    </source>
</evidence>
<accession>A0A9J6PFR4</accession>
<dbReference type="RefSeq" id="WP_269333279.1">
    <property type="nucleotide sequence ID" value="NZ_JAMZFT010000003.1"/>
</dbReference>
<dbReference type="AlphaFoldDB" id="A0A9J6PFR4"/>
<dbReference type="EMBL" id="JAMZFT010000003">
    <property type="protein sequence ID" value="MCP1337310.1"/>
    <property type="molecule type" value="Genomic_DNA"/>
</dbReference>
<organism evidence="2 3">
    <name type="scientific">Futiania mangrovi</name>
    <dbReference type="NCBI Taxonomy" id="2959716"/>
    <lineage>
        <taxon>Bacteria</taxon>
        <taxon>Pseudomonadati</taxon>
        <taxon>Pseudomonadota</taxon>
        <taxon>Alphaproteobacteria</taxon>
        <taxon>Futianiales</taxon>
        <taxon>Futianiaceae</taxon>
        <taxon>Futiania</taxon>
    </lineage>
</organism>
<feature type="chain" id="PRO_5039926969" description="Peptidase C39-like domain-containing protein" evidence="1">
    <location>
        <begin position="35"/>
        <end position="286"/>
    </location>
</feature>
<name>A0A9J6PFR4_9PROT</name>
<comment type="caution">
    <text evidence="2">The sequence shown here is derived from an EMBL/GenBank/DDBJ whole genome shotgun (WGS) entry which is preliminary data.</text>
</comment>
<keyword evidence="3" id="KW-1185">Reference proteome</keyword>
<protein>
    <recommendedName>
        <fullName evidence="4">Peptidase C39-like domain-containing protein</fullName>
    </recommendedName>
</protein>
<keyword evidence="1" id="KW-0732">Signal</keyword>
<feature type="signal peptide" evidence="1">
    <location>
        <begin position="1"/>
        <end position="34"/>
    </location>
</feature>
<proteinExistence type="predicted"/>
<reference evidence="2" key="1">
    <citation type="submission" date="2022-06" db="EMBL/GenBank/DDBJ databases">
        <title>Isolation and Genomics of Futiania mangrovii gen. nov., sp. nov., a Rare and Metabolically-versatile member in the Class Alphaproteobacteria.</title>
        <authorList>
            <person name="Liu L."/>
            <person name="Huang W.-C."/>
            <person name="Pan J."/>
            <person name="Li J."/>
            <person name="Huang Y."/>
            <person name="Du H."/>
            <person name="Liu Y."/>
            <person name="Li M."/>
        </authorList>
    </citation>
    <scope>NUCLEOTIDE SEQUENCE</scope>
    <source>
        <strain evidence="2">FT118</strain>
    </source>
</reference>
<sequence length="286" mass="31000">MSGRPLLRSRILLAAAVTALLAMSYLMSARPAGAAGWGIDRAAEMPDLTQTDRRLGLENGGEAHCVPVSATNAILWLGRTGYRHLLPVRGDEMEQAAEIAARLASPGYMNTDPRRGTSHIGFAQGLSRYLADHGVRGRVIYQGRWPMPARYGGAAGAVPTFDFVTDSFKGDSAVWLSVGFYAYDRAHNELTRLSGHFLTLVGYGLDAHGNPDRDVLIVHNSWPNRNGRAAQQEYLRVERMLSGWFLAGEDGARAGEARDHMRIVGGLPLPRGADVAIIDAALALRL</sequence>
<dbReference type="Proteomes" id="UP001055804">
    <property type="component" value="Unassembled WGS sequence"/>
</dbReference>